<keyword evidence="2" id="KW-1185">Reference proteome</keyword>
<gene>
    <name evidence="1" type="ORF">PXEA_LOCUS4965</name>
</gene>
<sequence>MDGYFAVWQHLNEDPENFLSLMNKTDGKKKYTVDLKKEGDLPFIDVIVSKEGTGLGKDVNMEPTNANFYLKIFSCHTYGVKFVVMTSVIRSLHLADDEHRDQELRILVENGYPQEGWREIGIWGKIKG</sequence>
<evidence type="ECO:0000313" key="1">
    <source>
        <dbReference type="EMBL" id="VEL11525.1"/>
    </source>
</evidence>
<proteinExistence type="predicted"/>
<reference evidence="1" key="1">
    <citation type="submission" date="2018-11" db="EMBL/GenBank/DDBJ databases">
        <authorList>
            <consortium name="Pathogen Informatics"/>
        </authorList>
    </citation>
    <scope>NUCLEOTIDE SEQUENCE</scope>
</reference>
<dbReference type="OrthoDB" id="6143960at2759"/>
<name>A0A448WGY7_9PLAT</name>
<accession>A0A448WGY7</accession>
<dbReference type="AlphaFoldDB" id="A0A448WGY7"/>
<protein>
    <submittedName>
        <fullName evidence="1">Uncharacterized protein</fullName>
    </submittedName>
</protein>
<organism evidence="1 2">
    <name type="scientific">Protopolystoma xenopodis</name>
    <dbReference type="NCBI Taxonomy" id="117903"/>
    <lineage>
        <taxon>Eukaryota</taxon>
        <taxon>Metazoa</taxon>
        <taxon>Spiralia</taxon>
        <taxon>Lophotrochozoa</taxon>
        <taxon>Platyhelminthes</taxon>
        <taxon>Monogenea</taxon>
        <taxon>Polyopisthocotylea</taxon>
        <taxon>Polystomatidea</taxon>
        <taxon>Polystomatidae</taxon>
        <taxon>Protopolystoma</taxon>
    </lineage>
</organism>
<evidence type="ECO:0000313" key="2">
    <source>
        <dbReference type="Proteomes" id="UP000784294"/>
    </source>
</evidence>
<dbReference type="EMBL" id="CAAALY010012056">
    <property type="protein sequence ID" value="VEL11525.1"/>
    <property type="molecule type" value="Genomic_DNA"/>
</dbReference>
<dbReference type="Proteomes" id="UP000784294">
    <property type="component" value="Unassembled WGS sequence"/>
</dbReference>
<comment type="caution">
    <text evidence="1">The sequence shown here is derived from an EMBL/GenBank/DDBJ whole genome shotgun (WGS) entry which is preliminary data.</text>
</comment>